<evidence type="ECO:0000313" key="2">
    <source>
        <dbReference type="EMBL" id="PTQ50986.1"/>
    </source>
</evidence>
<dbReference type="SUPFAM" id="SSF88659">
    <property type="entry name" value="Sigma3 and sigma4 domains of RNA polymerase sigma factors"/>
    <property type="match status" value="1"/>
</dbReference>
<dbReference type="EMBL" id="PEBW01000008">
    <property type="protein sequence ID" value="PTQ50986.1"/>
    <property type="molecule type" value="Genomic_DNA"/>
</dbReference>
<name>A0A2T5G463_9BACL</name>
<dbReference type="InterPro" id="IPR013324">
    <property type="entry name" value="RNA_pol_sigma_r3/r4-like"/>
</dbReference>
<gene>
    <name evidence="2" type="ORF">BLITH_1224</name>
</gene>
<keyword evidence="2" id="KW-0969">Cilium</keyword>
<evidence type="ECO:0000313" key="3">
    <source>
        <dbReference type="Proteomes" id="UP000244016"/>
    </source>
</evidence>
<keyword evidence="2" id="KW-0282">Flagellum</keyword>
<feature type="region of interest" description="Disordered" evidence="1">
    <location>
        <begin position="94"/>
        <end position="137"/>
    </location>
</feature>
<dbReference type="Proteomes" id="UP000244016">
    <property type="component" value="Unassembled WGS sequence"/>
</dbReference>
<sequence length="137" mass="15922">MEGELVQCARCGKLFVRPPGSRVRLCPDCLREVEAEFRRVYDYLRKQRGRKASLREISEATGVSVRQIREFILEGRLRLLEFPELKEEVFPVPLDVENGRPTPYSPKGDEAHGEVERQKKHQPPEDGGRGYFVRRLE</sequence>
<feature type="compositionally biased region" description="Basic and acidic residues" evidence="1">
    <location>
        <begin position="107"/>
        <end position="137"/>
    </location>
</feature>
<protein>
    <submittedName>
        <fullName evidence="2">Flagellar protein</fullName>
    </submittedName>
</protein>
<keyword evidence="2" id="KW-0966">Cell projection</keyword>
<organism evidence="2 3">
    <name type="scientific">Brockia lithotrophica</name>
    <dbReference type="NCBI Taxonomy" id="933949"/>
    <lineage>
        <taxon>Bacteria</taxon>
        <taxon>Bacillati</taxon>
        <taxon>Bacillota</taxon>
        <taxon>Bacilli</taxon>
        <taxon>Bacillales</taxon>
        <taxon>Bacillales Family X. Incertae Sedis</taxon>
        <taxon>Brockia</taxon>
    </lineage>
</organism>
<proteinExistence type="predicted"/>
<comment type="caution">
    <text evidence="2">The sequence shown here is derived from an EMBL/GenBank/DDBJ whole genome shotgun (WGS) entry which is preliminary data.</text>
</comment>
<reference evidence="2 3" key="1">
    <citation type="submission" date="2017-08" db="EMBL/GenBank/DDBJ databases">
        <title>Burning lignite coal seam in the remote Altai Mountains harbors a hydrogen-driven thermophilic microbial community.</title>
        <authorList>
            <person name="Kadnikov V.V."/>
            <person name="Mardanov A.V."/>
            <person name="Ivasenko D."/>
            <person name="Beletsky A.V."/>
            <person name="Karnachuk O.V."/>
            <person name="Ravin N.V."/>
        </authorList>
    </citation>
    <scope>NUCLEOTIDE SEQUENCE [LARGE SCALE GENOMIC DNA]</scope>
    <source>
        <strain evidence="2">AL31</strain>
    </source>
</reference>
<accession>A0A2T5G463</accession>
<dbReference type="AlphaFoldDB" id="A0A2T5G463"/>
<evidence type="ECO:0000256" key="1">
    <source>
        <dbReference type="SAM" id="MobiDB-lite"/>
    </source>
</evidence>